<dbReference type="RefSeq" id="WP_121922609.1">
    <property type="nucleotide sequence ID" value="NZ_REFO01000010.1"/>
</dbReference>
<dbReference type="EMBL" id="REFO01000010">
    <property type="protein sequence ID" value="RMA97848.1"/>
    <property type="molecule type" value="Genomic_DNA"/>
</dbReference>
<dbReference type="Pfam" id="PF13190">
    <property type="entry name" value="PDGLE"/>
    <property type="match status" value="1"/>
</dbReference>
<feature type="domain" description="PDGLE" evidence="7">
    <location>
        <begin position="4"/>
        <end position="92"/>
    </location>
</feature>
<name>A0A3M0BSN0_9AQUI</name>
<keyword evidence="3 6" id="KW-0812">Transmembrane</keyword>
<dbReference type="GO" id="GO:0005886">
    <property type="term" value="C:plasma membrane"/>
    <property type="evidence" value="ECO:0007669"/>
    <property type="project" value="UniProtKB-SubCell"/>
</dbReference>
<dbReference type="InterPro" id="IPR025937">
    <property type="entry name" value="PDGLE_dom"/>
</dbReference>
<evidence type="ECO:0000256" key="4">
    <source>
        <dbReference type="ARBA" id="ARBA00022989"/>
    </source>
</evidence>
<comment type="caution">
    <text evidence="8">The sequence shown here is derived from an EMBL/GenBank/DDBJ whole genome shotgun (WGS) entry which is preliminary data.</text>
</comment>
<proteinExistence type="predicted"/>
<evidence type="ECO:0000256" key="1">
    <source>
        <dbReference type="ARBA" id="ARBA00004236"/>
    </source>
</evidence>
<dbReference type="OrthoDB" id="15592at2"/>
<comment type="subcellular location">
    <subcellularLocation>
        <location evidence="1">Cell membrane</location>
    </subcellularLocation>
</comment>
<gene>
    <name evidence="8" type="ORF">CLV39_0478</name>
</gene>
<evidence type="ECO:0000256" key="6">
    <source>
        <dbReference type="SAM" id="Phobius"/>
    </source>
</evidence>
<evidence type="ECO:0000256" key="5">
    <source>
        <dbReference type="ARBA" id="ARBA00023136"/>
    </source>
</evidence>
<keyword evidence="2" id="KW-1003">Cell membrane</keyword>
<accession>A0A3M0BSN0</accession>
<evidence type="ECO:0000313" key="8">
    <source>
        <dbReference type="EMBL" id="RMA97848.1"/>
    </source>
</evidence>
<protein>
    <submittedName>
        <fullName evidence="8">Cobalt/nickel transport protein</fullName>
    </submittedName>
</protein>
<feature type="transmembrane region" description="Helical" evidence="6">
    <location>
        <begin position="67"/>
        <end position="90"/>
    </location>
</feature>
<sequence>MKRIWLFLLILIFLVPLGLLTDYPAWGEWSESYFKKILGFVPKGIQEHISYTAPIPDYDLNGLNPILGYYISAIIGVGIIFLIFYMIGYIKKND</sequence>
<reference evidence="8 9" key="1">
    <citation type="submission" date="2018-10" db="EMBL/GenBank/DDBJ databases">
        <title>Genomic Encyclopedia of Archaeal and Bacterial Type Strains, Phase II (KMG-II): from individual species to whole genera.</title>
        <authorList>
            <person name="Goeker M."/>
        </authorList>
    </citation>
    <scope>NUCLEOTIDE SEQUENCE [LARGE SCALE GENOMIC DNA]</scope>
    <source>
        <strain evidence="8 9">VM1</strain>
    </source>
</reference>
<dbReference type="AlphaFoldDB" id="A0A3M0BSN0"/>
<evidence type="ECO:0000256" key="3">
    <source>
        <dbReference type="ARBA" id="ARBA00022692"/>
    </source>
</evidence>
<evidence type="ECO:0000256" key="2">
    <source>
        <dbReference type="ARBA" id="ARBA00022475"/>
    </source>
</evidence>
<evidence type="ECO:0000259" key="7">
    <source>
        <dbReference type="Pfam" id="PF13190"/>
    </source>
</evidence>
<keyword evidence="5 6" id="KW-0472">Membrane</keyword>
<dbReference type="Proteomes" id="UP000280842">
    <property type="component" value="Unassembled WGS sequence"/>
</dbReference>
<organism evidence="8 9">
    <name type="scientific">Hydrogenothermus marinus</name>
    <dbReference type="NCBI Taxonomy" id="133270"/>
    <lineage>
        <taxon>Bacteria</taxon>
        <taxon>Pseudomonadati</taxon>
        <taxon>Aquificota</taxon>
        <taxon>Aquificia</taxon>
        <taxon>Aquificales</taxon>
        <taxon>Hydrogenothermaceae</taxon>
        <taxon>Hydrogenothermus</taxon>
    </lineage>
</organism>
<evidence type="ECO:0000313" key="9">
    <source>
        <dbReference type="Proteomes" id="UP000280842"/>
    </source>
</evidence>
<keyword evidence="4 6" id="KW-1133">Transmembrane helix</keyword>
<keyword evidence="9" id="KW-1185">Reference proteome</keyword>